<evidence type="ECO:0000313" key="2">
    <source>
        <dbReference type="Proteomes" id="UP000037326"/>
    </source>
</evidence>
<dbReference type="RefSeq" id="WP_049667580.1">
    <property type="nucleotide sequence ID" value="NZ_LFXJ01000008.1"/>
</dbReference>
<dbReference type="InterPro" id="IPR023375">
    <property type="entry name" value="ADC_dom_sf"/>
</dbReference>
<dbReference type="PANTHER" id="PTHR39186">
    <property type="entry name" value="DUF2071 FAMILY PROTEIN"/>
    <property type="match status" value="1"/>
</dbReference>
<dbReference type="Pfam" id="PF09844">
    <property type="entry name" value="DUF2071"/>
    <property type="match status" value="1"/>
</dbReference>
<gene>
    <name evidence="1" type="ORF">ACZ11_16260</name>
</gene>
<comment type="caution">
    <text evidence="1">The sequence shown here is derived from an EMBL/GenBank/DDBJ whole genome shotgun (WGS) entry which is preliminary data.</text>
</comment>
<organism evidence="1 2">
    <name type="scientific">Lysinibacillus xylanilyticus</name>
    <dbReference type="NCBI Taxonomy" id="582475"/>
    <lineage>
        <taxon>Bacteria</taxon>
        <taxon>Bacillati</taxon>
        <taxon>Bacillota</taxon>
        <taxon>Bacilli</taxon>
        <taxon>Bacillales</taxon>
        <taxon>Bacillaceae</taxon>
        <taxon>Lysinibacillus</taxon>
    </lineage>
</organism>
<sequence length="233" mass="27466">MWSKSWIMTQIWQDVLFLHWPVSPKDLEHYIPQELQLDLYENNAWLSAVLFKVKGQRLRFLPPFPGVGSHLQLNIRTYVTYNGMKGVYFFNSDVTNRFIVQIATMGSLSYRHSKIALKQKENNFSFTSLYHGAQDERLKISYQPTDSEITSSTFEKWLVERYHSWSKWKSSLFRIDIDHMPWQLQRVHINIESNSLAPFVKESIQGIQPIAHYSKSKQARIYSPKVETGFKNT</sequence>
<dbReference type="Proteomes" id="UP000037326">
    <property type="component" value="Unassembled WGS sequence"/>
</dbReference>
<name>A0A0K9F7P8_9BACI</name>
<dbReference type="EMBL" id="LFXJ01000008">
    <property type="protein sequence ID" value="KMY30252.1"/>
    <property type="molecule type" value="Genomic_DNA"/>
</dbReference>
<dbReference type="PANTHER" id="PTHR39186:SF1">
    <property type="entry name" value="DUF2071 DOMAIN-CONTAINING PROTEIN"/>
    <property type="match status" value="1"/>
</dbReference>
<dbReference type="PATRIC" id="fig|582475.4.peg.4330"/>
<protein>
    <recommendedName>
        <fullName evidence="3">DUF2071 domain-containing protein</fullName>
    </recommendedName>
</protein>
<evidence type="ECO:0000313" key="1">
    <source>
        <dbReference type="EMBL" id="KMY30252.1"/>
    </source>
</evidence>
<dbReference type="OrthoDB" id="150993at2"/>
<dbReference type="GeneID" id="96599783"/>
<dbReference type="SUPFAM" id="SSF160104">
    <property type="entry name" value="Acetoacetate decarboxylase-like"/>
    <property type="match status" value="1"/>
</dbReference>
<evidence type="ECO:0008006" key="3">
    <source>
        <dbReference type="Google" id="ProtNLM"/>
    </source>
</evidence>
<dbReference type="InterPro" id="IPR018644">
    <property type="entry name" value="DUF2071"/>
</dbReference>
<proteinExistence type="predicted"/>
<reference evidence="2" key="1">
    <citation type="submission" date="2015-07" db="EMBL/GenBank/DDBJ databases">
        <authorList>
            <consortium name="Consortium for Microbial Forensics and Genomics (microFORGE)"/>
            <person name="Knight B.M."/>
            <person name="Roberts D.P."/>
            <person name="Lin D."/>
            <person name="Hari K."/>
            <person name="Fletcher J."/>
            <person name="Melcher U."/>
            <person name="Blagden T."/>
            <person name="Winegar R.A."/>
        </authorList>
    </citation>
    <scope>NUCLEOTIDE SEQUENCE [LARGE SCALE GENOMIC DNA]</scope>
    <source>
        <strain evidence="2">DSM 23493</strain>
    </source>
</reference>
<dbReference type="AlphaFoldDB" id="A0A0K9F7P8"/>
<accession>A0A0K9F7P8</accession>